<dbReference type="SUPFAM" id="SSF48264">
    <property type="entry name" value="Cytochrome P450"/>
    <property type="match status" value="1"/>
</dbReference>
<protein>
    <submittedName>
        <fullName evidence="8">Cytochrome P450</fullName>
    </submittedName>
</protein>
<sequence length="466" mass="52117">MGNKHYIVLMPSLVKQFFVQRPSVLSSDSFLHWIHDKYFGDGGASKRIPEHNFHKVHSTFNPLMREPFLSTATARMRSLVEEQVIGLIHLPSDTGKRGLWERFANFALVGEKSAEADLFPLVMSFVASIAGVPIMGLAYVENNHRVVEDLWAFDNAFGALLAGLPGLTPKLVKARAARTRLLAATKEWNEAVAAVLEGKDPGPKWKDLSDVPEMMRLRVKTLRDTNSEEIFASVSNLAVYWALMVNSNKVTFWMLLHIVSDSELLENIKKEITPYARRGAANKQSRLALDVDGLVQNCPLLKATFFEILRLYTAGTSYKRVQQGMILTESPEDAESLGKPKPQTYHVKAGTFLVIPHATMQMDPRLWSNPDIFNPSRFLVPDNENGMKMRADPRHLNAFGGGQSMCKGRLFAEREVLIFISGILTAWEFKPAGGKTKIEIPKTYYNSTGSASPKSVIRVQVSRRAS</sequence>
<keyword evidence="4" id="KW-0444">Lipid biosynthesis</keyword>
<dbReference type="InterPro" id="IPR001128">
    <property type="entry name" value="Cyt_P450"/>
</dbReference>
<dbReference type="Proteomes" id="UP000250140">
    <property type="component" value="Unassembled WGS sequence"/>
</dbReference>
<dbReference type="InterPro" id="IPR036396">
    <property type="entry name" value="Cyt_P450_sf"/>
</dbReference>
<feature type="binding site" description="axial binding residue" evidence="7">
    <location>
        <position position="406"/>
    </location>
    <ligand>
        <name>heme</name>
        <dbReference type="ChEBI" id="CHEBI:30413"/>
    </ligand>
    <ligandPart>
        <name>Fe</name>
        <dbReference type="ChEBI" id="CHEBI:18248"/>
    </ligandPart>
</feature>
<keyword evidence="9" id="KW-1185">Reference proteome</keyword>
<dbReference type="GO" id="GO:0005506">
    <property type="term" value="F:iron ion binding"/>
    <property type="evidence" value="ECO:0007669"/>
    <property type="project" value="InterPro"/>
</dbReference>
<keyword evidence="4" id="KW-0443">Lipid metabolism</keyword>
<evidence type="ECO:0000256" key="7">
    <source>
        <dbReference type="PIRSR" id="PIRSR602403-1"/>
    </source>
</evidence>
<dbReference type="OrthoDB" id="3366823at2759"/>
<dbReference type="EMBL" id="KV750722">
    <property type="protein sequence ID" value="OCL03495.1"/>
    <property type="molecule type" value="Genomic_DNA"/>
</dbReference>
<keyword evidence="5 7" id="KW-0479">Metal-binding</keyword>
<dbReference type="Pfam" id="PF00067">
    <property type="entry name" value="p450"/>
    <property type="match status" value="1"/>
</dbReference>
<evidence type="ECO:0000313" key="9">
    <source>
        <dbReference type="Proteomes" id="UP000250140"/>
    </source>
</evidence>
<dbReference type="PRINTS" id="PR00465">
    <property type="entry name" value="EP450IV"/>
</dbReference>
<evidence type="ECO:0000256" key="6">
    <source>
        <dbReference type="ARBA" id="ARBA00023004"/>
    </source>
</evidence>
<evidence type="ECO:0000256" key="1">
    <source>
        <dbReference type="ARBA" id="ARBA00001971"/>
    </source>
</evidence>
<evidence type="ECO:0000313" key="8">
    <source>
        <dbReference type="EMBL" id="OCL03495.1"/>
    </source>
</evidence>
<dbReference type="GO" id="GO:0020037">
    <property type="term" value="F:heme binding"/>
    <property type="evidence" value="ECO:0007669"/>
    <property type="project" value="InterPro"/>
</dbReference>
<dbReference type="InterPro" id="IPR002403">
    <property type="entry name" value="Cyt_P450_E_grp-IV"/>
</dbReference>
<keyword evidence="6 7" id="KW-0408">Iron</keyword>
<comment type="similarity">
    <text evidence="3">Belongs to the cytochrome P450 family.</text>
</comment>
<proteinExistence type="inferred from homology"/>
<dbReference type="PANTHER" id="PTHR24306">
    <property type="match status" value="1"/>
</dbReference>
<accession>A0A8E2ERX7</accession>
<dbReference type="CDD" id="cd11040">
    <property type="entry name" value="CYP7_CYP8-like"/>
    <property type="match status" value="1"/>
</dbReference>
<dbReference type="AlphaFoldDB" id="A0A8E2ERX7"/>
<dbReference type="Gene3D" id="1.10.630.10">
    <property type="entry name" value="Cytochrome P450"/>
    <property type="match status" value="1"/>
</dbReference>
<comment type="subcellular location">
    <subcellularLocation>
        <location evidence="2">Endoplasmic reticulum membrane</location>
        <topology evidence="2">Single-pass membrane protein</topology>
    </subcellularLocation>
</comment>
<comment type="cofactor">
    <cofactor evidence="1 7">
        <name>heme</name>
        <dbReference type="ChEBI" id="CHEBI:30413"/>
    </cofactor>
</comment>
<dbReference type="PANTHER" id="PTHR24306:SF7">
    <property type="entry name" value="AHBB"/>
    <property type="match status" value="1"/>
</dbReference>
<evidence type="ECO:0000256" key="3">
    <source>
        <dbReference type="ARBA" id="ARBA00010617"/>
    </source>
</evidence>
<dbReference type="GO" id="GO:0005789">
    <property type="term" value="C:endoplasmic reticulum membrane"/>
    <property type="evidence" value="ECO:0007669"/>
    <property type="project" value="UniProtKB-SubCell"/>
</dbReference>
<evidence type="ECO:0000256" key="4">
    <source>
        <dbReference type="ARBA" id="ARBA00022516"/>
    </source>
</evidence>
<dbReference type="GO" id="GO:0016705">
    <property type="term" value="F:oxidoreductase activity, acting on paired donors, with incorporation or reduction of molecular oxygen"/>
    <property type="evidence" value="ECO:0007669"/>
    <property type="project" value="InterPro"/>
</dbReference>
<evidence type="ECO:0000256" key="2">
    <source>
        <dbReference type="ARBA" id="ARBA00004389"/>
    </source>
</evidence>
<dbReference type="GO" id="GO:0004497">
    <property type="term" value="F:monooxygenase activity"/>
    <property type="evidence" value="ECO:0007669"/>
    <property type="project" value="InterPro"/>
</dbReference>
<evidence type="ECO:0000256" key="5">
    <source>
        <dbReference type="ARBA" id="ARBA00022723"/>
    </source>
</evidence>
<keyword evidence="7" id="KW-0349">Heme</keyword>
<name>A0A8E2ERX7_9PEZI</name>
<organism evidence="8 9">
    <name type="scientific">Glonium stellatum</name>
    <dbReference type="NCBI Taxonomy" id="574774"/>
    <lineage>
        <taxon>Eukaryota</taxon>
        <taxon>Fungi</taxon>
        <taxon>Dikarya</taxon>
        <taxon>Ascomycota</taxon>
        <taxon>Pezizomycotina</taxon>
        <taxon>Dothideomycetes</taxon>
        <taxon>Pleosporomycetidae</taxon>
        <taxon>Gloniales</taxon>
        <taxon>Gloniaceae</taxon>
        <taxon>Glonium</taxon>
    </lineage>
</organism>
<gene>
    <name evidence="8" type="ORF">AOQ84DRAFT_227310</name>
</gene>
<reference evidence="8 9" key="1">
    <citation type="journal article" date="2016" name="Nat. Commun.">
        <title>Ectomycorrhizal ecology is imprinted in the genome of the dominant symbiotic fungus Cenococcum geophilum.</title>
        <authorList>
            <consortium name="DOE Joint Genome Institute"/>
            <person name="Peter M."/>
            <person name="Kohler A."/>
            <person name="Ohm R.A."/>
            <person name="Kuo A."/>
            <person name="Krutzmann J."/>
            <person name="Morin E."/>
            <person name="Arend M."/>
            <person name="Barry K.W."/>
            <person name="Binder M."/>
            <person name="Choi C."/>
            <person name="Clum A."/>
            <person name="Copeland A."/>
            <person name="Grisel N."/>
            <person name="Haridas S."/>
            <person name="Kipfer T."/>
            <person name="LaButti K."/>
            <person name="Lindquist E."/>
            <person name="Lipzen A."/>
            <person name="Maire R."/>
            <person name="Meier B."/>
            <person name="Mihaltcheva S."/>
            <person name="Molinier V."/>
            <person name="Murat C."/>
            <person name="Poggeler S."/>
            <person name="Quandt C.A."/>
            <person name="Sperisen C."/>
            <person name="Tritt A."/>
            <person name="Tisserant E."/>
            <person name="Crous P.W."/>
            <person name="Henrissat B."/>
            <person name="Nehls U."/>
            <person name="Egli S."/>
            <person name="Spatafora J.W."/>
            <person name="Grigoriev I.V."/>
            <person name="Martin F.M."/>
        </authorList>
    </citation>
    <scope>NUCLEOTIDE SEQUENCE [LARGE SCALE GENOMIC DNA]</scope>
    <source>
        <strain evidence="8 9">CBS 207.34</strain>
    </source>
</reference>